<sequence length="32" mass="3423">MPSSSSSCSPATVVSLEHRTSSFHRPSVRSFA</sequence>
<proteinExistence type="evidence at transcript level"/>
<dbReference type="EMBL" id="BT086207">
    <property type="protein sequence ID" value="ACR36560.1"/>
    <property type="molecule type" value="mRNA"/>
</dbReference>
<evidence type="ECO:0000313" key="2">
    <source>
        <dbReference type="EMBL" id="ACR36560.1"/>
    </source>
</evidence>
<accession>C4J5W0</accession>
<name>C4J5W0_MAIZE</name>
<protein>
    <submittedName>
        <fullName evidence="2">Uncharacterized protein</fullName>
    </submittedName>
</protein>
<reference evidence="2" key="1">
    <citation type="journal article" date="2009" name="PLoS Genet.">
        <title>Sequencing, mapping, and analysis of 27,455 maize full-length cDNAs.</title>
        <authorList>
            <person name="Soderlund C."/>
            <person name="Descour A."/>
            <person name="Kudrna D."/>
            <person name="Bomhoff M."/>
            <person name="Boyd L."/>
            <person name="Currie J."/>
            <person name="Angelova A."/>
            <person name="Collura K."/>
            <person name="Wissotski M."/>
            <person name="Ashley E."/>
            <person name="Morrow D."/>
            <person name="Fernandes J."/>
            <person name="Walbot V."/>
            <person name="Yu Y."/>
        </authorList>
    </citation>
    <scope>NUCLEOTIDE SEQUENCE</scope>
    <source>
        <strain evidence="2">B73</strain>
    </source>
</reference>
<evidence type="ECO:0000256" key="1">
    <source>
        <dbReference type="SAM" id="MobiDB-lite"/>
    </source>
</evidence>
<organism evidence="2">
    <name type="scientific">Zea mays</name>
    <name type="common">Maize</name>
    <dbReference type="NCBI Taxonomy" id="4577"/>
    <lineage>
        <taxon>Eukaryota</taxon>
        <taxon>Viridiplantae</taxon>
        <taxon>Streptophyta</taxon>
        <taxon>Embryophyta</taxon>
        <taxon>Tracheophyta</taxon>
        <taxon>Spermatophyta</taxon>
        <taxon>Magnoliopsida</taxon>
        <taxon>Liliopsida</taxon>
        <taxon>Poales</taxon>
        <taxon>Poaceae</taxon>
        <taxon>PACMAD clade</taxon>
        <taxon>Panicoideae</taxon>
        <taxon>Andropogonodae</taxon>
        <taxon>Andropogoneae</taxon>
        <taxon>Tripsacinae</taxon>
        <taxon>Zea</taxon>
    </lineage>
</organism>
<feature type="region of interest" description="Disordered" evidence="1">
    <location>
        <begin position="1"/>
        <end position="32"/>
    </location>
</feature>
<dbReference type="AlphaFoldDB" id="C4J5W0"/>